<proteinExistence type="predicted"/>
<organism evidence="1 2">
    <name type="scientific">Leptospira kirschneri str. H1</name>
    <dbReference type="NCBI Taxonomy" id="1049966"/>
    <lineage>
        <taxon>Bacteria</taxon>
        <taxon>Pseudomonadati</taxon>
        <taxon>Spirochaetota</taxon>
        <taxon>Spirochaetia</taxon>
        <taxon>Leptospirales</taxon>
        <taxon>Leptospiraceae</taxon>
        <taxon>Leptospira</taxon>
    </lineage>
</organism>
<name>A0A0E2B128_9LEPT</name>
<dbReference type="GeneID" id="34315871"/>
<dbReference type="EMBL" id="AHMY02000055">
    <property type="protein sequence ID" value="EKO14468.1"/>
    <property type="molecule type" value="Genomic_DNA"/>
</dbReference>
<dbReference type="RefSeq" id="WP_004754452.1">
    <property type="nucleotide sequence ID" value="NZ_AHMY02000055.1"/>
</dbReference>
<evidence type="ECO:0000313" key="1">
    <source>
        <dbReference type="EMBL" id="EKO14468.1"/>
    </source>
</evidence>
<comment type="caution">
    <text evidence="1">The sequence shown here is derived from an EMBL/GenBank/DDBJ whole genome shotgun (WGS) entry which is preliminary data.</text>
</comment>
<dbReference type="InterPro" id="IPR009711">
    <property type="entry name" value="UPF0473"/>
</dbReference>
<evidence type="ECO:0000313" key="2">
    <source>
        <dbReference type="Proteomes" id="UP000006253"/>
    </source>
</evidence>
<protein>
    <submittedName>
        <fullName evidence="1">PF06949 family protein</fullName>
    </submittedName>
</protein>
<reference evidence="1 2" key="1">
    <citation type="submission" date="2012-10" db="EMBL/GenBank/DDBJ databases">
        <authorList>
            <person name="Harkins D.M."/>
            <person name="Durkin A.S."/>
            <person name="Brinkac L.M."/>
            <person name="Selengut J.D."/>
            <person name="Sanka R."/>
            <person name="DePew J."/>
            <person name="Purushe J."/>
            <person name="Peacock S.J."/>
            <person name="Thaipadungpanit J."/>
            <person name="Wuthiekanun V.W."/>
            <person name="Day N.P."/>
            <person name="Vinetz J.M."/>
            <person name="Sutton G.G."/>
            <person name="Nelson W.C."/>
            <person name="Fouts D.E."/>
        </authorList>
    </citation>
    <scope>NUCLEOTIDE SEQUENCE [LARGE SCALE GENOMIC DNA]</scope>
    <source>
        <strain evidence="1 2">H1</strain>
    </source>
</reference>
<accession>A0A0E2B128</accession>
<dbReference type="AlphaFoldDB" id="A0A0E2B128"/>
<dbReference type="Proteomes" id="UP000006253">
    <property type="component" value="Unassembled WGS sequence"/>
</dbReference>
<dbReference type="Pfam" id="PF06949">
    <property type="entry name" value="DUF1292"/>
    <property type="match status" value="1"/>
</dbReference>
<sequence>MSGLFGAEDSEFQEERIQETVQLLDEEGNPHSFIVAEALEIDENQYLLLTPIQEEDLNLINLDLSSLKGEDNAGYFAVRLEADEFGEDRLIEVQDKRELEDILSELNVDIV</sequence>
<gene>
    <name evidence="1" type="ORF">LEP1GSC081_2837</name>
</gene>